<accession>A0A075GSW5</accession>
<dbReference type="EMBL" id="KF900783">
    <property type="protein sequence ID" value="AIF06854.1"/>
    <property type="molecule type" value="Genomic_DNA"/>
</dbReference>
<evidence type="ECO:0000313" key="1">
    <source>
        <dbReference type="EMBL" id="AIF06854.1"/>
    </source>
</evidence>
<dbReference type="AlphaFoldDB" id="A0A075GSW5"/>
<organism evidence="1">
    <name type="scientific">uncultured marine thaumarchaeote KM3_196_F10</name>
    <dbReference type="NCBI Taxonomy" id="1456086"/>
    <lineage>
        <taxon>Archaea</taxon>
        <taxon>Nitrososphaerota</taxon>
        <taxon>environmental samples</taxon>
    </lineage>
</organism>
<name>A0A075GSW5_9ARCH</name>
<proteinExistence type="predicted"/>
<sequence>MSKTISARIDDTMHTMITDEANQKGKTVNESLKEMLNNHFNEEEEKEIPQSQNEGLEQEILENQNNQEKKIEGMNEILEKIVDSLKVIQGNTLRAVDQRLEDHERKYKHDMKCVDNGLVCNSS</sequence>
<reference evidence="1" key="1">
    <citation type="journal article" date="2014" name="Genome Biol. Evol.">
        <title>Pangenome evidence for extensive interdomain horizontal transfer affecting lineage core and shell genes in uncultured planktonic thaumarchaeota and euryarchaeota.</title>
        <authorList>
            <person name="Deschamps P."/>
            <person name="Zivanovic Y."/>
            <person name="Moreira D."/>
            <person name="Rodriguez-Valera F."/>
            <person name="Lopez-Garcia P."/>
        </authorList>
    </citation>
    <scope>NUCLEOTIDE SEQUENCE</scope>
</reference>
<protein>
    <submittedName>
        <fullName evidence="1">Uncharacterized protein</fullName>
    </submittedName>
</protein>